<name>A0ABZ2KL80_9BACT</name>
<dbReference type="RefSeq" id="WP_394849931.1">
    <property type="nucleotide sequence ID" value="NZ_CP089982.1"/>
</dbReference>
<dbReference type="PANTHER" id="PTHR30273:SF2">
    <property type="entry name" value="PROTEIN FECR"/>
    <property type="match status" value="1"/>
</dbReference>
<proteinExistence type="predicted"/>
<evidence type="ECO:0000313" key="4">
    <source>
        <dbReference type="EMBL" id="WXA99296.1"/>
    </source>
</evidence>
<dbReference type="EMBL" id="CP089982">
    <property type="protein sequence ID" value="WXA99296.1"/>
    <property type="molecule type" value="Genomic_DNA"/>
</dbReference>
<keyword evidence="2" id="KW-1133">Transmembrane helix</keyword>
<evidence type="ECO:0000256" key="1">
    <source>
        <dbReference type="SAM" id="MobiDB-lite"/>
    </source>
</evidence>
<keyword evidence="2" id="KW-0812">Transmembrane</keyword>
<accession>A0ABZ2KL80</accession>
<feature type="region of interest" description="Disordered" evidence="1">
    <location>
        <begin position="185"/>
        <end position="272"/>
    </location>
</feature>
<sequence>MASEPRIDVEPLSESRWARIEGAIFHELEHDQRVAVPHFIEAPPSTRWRASAAFVVAGAVAAAIGALVTHAVWHPDPPPAITSQVETGASGTHLVIGEAALDVGPRTALVVNGDDARGVLVVLERGHVEFEVAPRHGRPSFVVQAGEARVSVTGTHFTVDRGGGVRVEVASGSVEVRTPGEIVNVHAGEQWPSREKLETAVVSPLTPSPSQVEPPAPASPRDRRSAASSTRPAEVEPDDFVSGGMREMPETRAATPPQAEPPPEPASPAATQALSRRALFESAARLESSHPATSLSQYGELARGSDPWAANALFAAGRLEADRGMHEAARRTLEEYLARFPRGANAADARDLLNRLKGKPKLP</sequence>
<dbReference type="Pfam" id="PF04773">
    <property type="entry name" value="FecR"/>
    <property type="match status" value="1"/>
</dbReference>
<feature type="domain" description="FecR protein" evidence="3">
    <location>
        <begin position="97"/>
        <end position="175"/>
    </location>
</feature>
<keyword evidence="5" id="KW-1185">Reference proteome</keyword>
<dbReference type="Gene3D" id="1.25.40.10">
    <property type="entry name" value="Tetratricopeptide repeat domain"/>
    <property type="match status" value="1"/>
</dbReference>
<reference evidence="4 5" key="1">
    <citation type="submission" date="2021-12" db="EMBL/GenBank/DDBJ databases">
        <title>Discovery of the Pendulisporaceae a myxobacterial family with distinct sporulation behavior and unique specialized metabolism.</title>
        <authorList>
            <person name="Garcia R."/>
            <person name="Popoff A."/>
            <person name="Bader C.D."/>
            <person name="Loehr J."/>
            <person name="Walesch S."/>
            <person name="Walt C."/>
            <person name="Boldt J."/>
            <person name="Bunk B."/>
            <person name="Haeckl F.J.F.P.J."/>
            <person name="Gunesch A.P."/>
            <person name="Birkelbach J."/>
            <person name="Nuebel U."/>
            <person name="Pietschmann T."/>
            <person name="Bach T."/>
            <person name="Mueller R."/>
        </authorList>
    </citation>
    <scope>NUCLEOTIDE SEQUENCE [LARGE SCALE GENOMIC DNA]</scope>
    <source>
        <strain evidence="4 5">MSr12523</strain>
    </source>
</reference>
<dbReference type="Gene3D" id="2.60.120.1440">
    <property type="match status" value="1"/>
</dbReference>
<evidence type="ECO:0000313" key="5">
    <source>
        <dbReference type="Proteomes" id="UP001379533"/>
    </source>
</evidence>
<dbReference type="Proteomes" id="UP001379533">
    <property type="component" value="Chromosome"/>
</dbReference>
<gene>
    <name evidence="4" type="ORF">LZC95_21045</name>
</gene>
<evidence type="ECO:0000259" key="3">
    <source>
        <dbReference type="Pfam" id="PF04773"/>
    </source>
</evidence>
<dbReference type="PANTHER" id="PTHR30273">
    <property type="entry name" value="PERIPLASMIC SIGNAL SENSOR AND SIGMA FACTOR ACTIVATOR FECR-RELATED"/>
    <property type="match status" value="1"/>
</dbReference>
<evidence type="ECO:0000256" key="2">
    <source>
        <dbReference type="SAM" id="Phobius"/>
    </source>
</evidence>
<dbReference type="InterPro" id="IPR011990">
    <property type="entry name" value="TPR-like_helical_dom_sf"/>
</dbReference>
<keyword evidence="2" id="KW-0472">Membrane</keyword>
<dbReference type="InterPro" id="IPR006860">
    <property type="entry name" value="FecR"/>
</dbReference>
<organism evidence="4 5">
    <name type="scientific">Pendulispora brunnea</name>
    <dbReference type="NCBI Taxonomy" id="2905690"/>
    <lineage>
        <taxon>Bacteria</taxon>
        <taxon>Pseudomonadati</taxon>
        <taxon>Myxococcota</taxon>
        <taxon>Myxococcia</taxon>
        <taxon>Myxococcales</taxon>
        <taxon>Sorangiineae</taxon>
        <taxon>Pendulisporaceae</taxon>
        <taxon>Pendulispora</taxon>
    </lineage>
</organism>
<dbReference type="InterPro" id="IPR012373">
    <property type="entry name" value="Ferrdict_sens_TM"/>
</dbReference>
<protein>
    <submittedName>
        <fullName evidence="4">FecR domain-containing protein</fullName>
    </submittedName>
</protein>
<feature type="transmembrane region" description="Helical" evidence="2">
    <location>
        <begin position="52"/>
        <end position="73"/>
    </location>
</feature>